<proteinExistence type="predicted"/>
<protein>
    <recommendedName>
        <fullName evidence="1">Phage head morphogenesis domain-containing protein</fullName>
    </recommendedName>
</protein>
<accession>A0A4Z0V4S1</accession>
<keyword evidence="3" id="KW-1185">Reference proteome</keyword>
<evidence type="ECO:0000313" key="3">
    <source>
        <dbReference type="Proteomes" id="UP000297635"/>
    </source>
</evidence>
<evidence type="ECO:0000313" key="2">
    <source>
        <dbReference type="EMBL" id="TGG39204.1"/>
    </source>
</evidence>
<dbReference type="SUPFAM" id="SSF55486">
    <property type="entry name" value="Metalloproteases ('zincins'), catalytic domain"/>
    <property type="match status" value="1"/>
</dbReference>
<organism evidence="2 3">
    <name type="scientific">Duncaniella freteri</name>
    <dbReference type="NCBI Taxonomy" id="2530391"/>
    <lineage>
        <taxon>Bacteria</taxon>
        <taxon>Pseudomonadati</taxon>
        <taxon>Bacteroidota</taxon>
        <taxon>Bacteroidia</taxon>
        <taxon>Bacteroidales</taxon>
        <taxon>Muribaculaceae</taxon>
        <taxon>Duncaniella</taxon>
    </lineage>
</organism>
<dbReference type="InterPro" id="IPR006528">
    <property type="entry name" value="Phage_head_morphogenesis_dom"/>
</dbReference>
<dbReference type="InterPro" id="IPR024079">
    <property type="entry name" value="MetalloPept_cat_dom_sf"/>
</dbReference>
<name>A0A4Z0V4S1_9BACT</name>
<feature type="domain" description="Phage head morphogenesis" evidence="1">
    <location>
        <begin position="114"/>
        <end position="205"/>
    </location>
</feature>
<comment type="caution">
    <text evidence="2">The sequence shown here is derived from an EMBL/GenBank/DDBJ whole genome shotgun (WGS) entry which is preliminary data.</text>
</comment>
<dbReference type="Pfam" id="PF04233">
    <property type="entry name" value="Phage_Mu_F"/>
    <property type="match status" value="1"/>
</dbReference>
<dbReference type="GO" id="GO:0008237">
    <property type="term" value="F:metallopeptidase activity"/>
    <property type="evidence" value="ECO:0007669"/>
    <property type="project" value="InterPro"/>
</dbReference>
<dbReference type="GeneID" id="82148184"/>
<sequence length="519" mass="58851">MGDLYSDDLLRLADAPDKPDFDDTAFFDAAGMVYNAGGFDASQLSTPEARRLIAETLKQINRAISSGVSYEVPETVRHALENNAFIFSGFKAYHTLREVGLSLTTDTGEIKPFEQFRRDVEKVNNQYNHNYLYAEYNHAVGASLMAERWQKIEADGDKYDLQYRTAMDDRVREDHAILHNTTLPPSDPFWEMYLPPNGWNCRCTAVQVRKGKYPQSDPALSMLRGNNCTEAAKQQIFRFNPGKTLELFPAKHPYFKGPKPQQVKQAIEGYTPAEWTPKTVAEAEQFFRDKLGVNCSLKGFTKTNMAQIESIFRSVERHFQCWPELKKETLFVGTIRGRTELMTSALFEEYKRLYPGQRESLLLDMAKKYARKACASPGCYAYSHGYGKQYGLSGICFNTSWAGEKIDKSLASDVKSKWHPPGCGTLKAVFDHELGHEIDRLLGLRSNADFLKLFNQEHSKGKAHITEVLSTYGNKNAAEFIAEAWSEYLNNEKPRPIAVAVGNIIKKLYEEKHQSSSSK</sequence>
<dbReference type="AlphaFoldDB" id="A0A4Z0V4S1"/>
<dbReference type="Gene3D" id="3.40.390.10">
    <property type="entry name" value="Collagenase (Catalytic Domain)"/>
    <property type="match status" value="1"/>
</dbReference>
<dbReference type="EMBL" id="SJSA01000001">
    <property type="protein sequence ID" value="TGG39204.1"/>
    <property type="molecule type" value="Genomic_DNA"/>
</dbReference>
<reference evidence="2 3" key="1">
    <citation type="submission" date="2019-02" db="EMBL/GenBank/DDBJ databases">
        <title>Isolation and identification of novel species under the genus Muribaculum.</title>
        <authorList>
            <person name="Miyake S."/>
            <person name="Ding Y."/>
            <person name="Low A."/>
            <person name="Soh M."/>
            <person name="Seedorf H."/>
        </authorList>
    </citation>
    <scope>NUCLEOTIDE SEQUENCE [LARGE SCALE GENOMIC DNA]</scope>
    <source>
        <strain evidence="2 3">TLL-A3</strain>
    </source>
</reference>
<gene>
    <name evidence="2" type="ORF">EZ315_00180</name>
</gene>
<evidence type="ECO:0000259" key="1">
    <source>
        <dbReference type="Pfam" id="PF04233"/>
    </source>
</evidence>
<dbReference type="Proteomes" id="UP000297635">
    <property type="component" value="Unassembled WGS sequence"/>
</dbReference>
<dbReference type="RefSeq" id="WP_135469478.1">
    <property type="nucleotide sequence ID" value="NZ_SJSA01000001.1"/>
</dbReference>